<reference evidence="2" key="1">
    <citation type="journal article" date="2012" name="Proc. Natl. Acad. Sci. U.S.A.">
        <title>Antigenic diversity is generated by distinct evolutionary mechanisms in African trypanosome species.</title>
        <authorList>
            <person name="Jackson A.P."/>
            <person name="Berry A."/>
            <person name="Aslett M."/>
            <person name="Allison H.C."/>
            <person name="Burton P."/>
            <person name="Vavrova-Anderson J."/>
            <person name="Brown R."/>
            <person name="Browne H."/>
            <person name="Corton N."/>
            <person name="Hauser H."/>
            <person name="Gamble J."/>
            <person name="Gilderthorp R."/>
            <person name="Marcello L."/>
            <person name="McQuillan J."/>
            <person name="Otto T.D."/>
            <person name="Quail M.A."/>
            <person name="Sanders M.J."/>
            <person name="van Tonder A."/>
            <person name="Ginger M.L."/>
            <person name="Field M.C."/>
            <person name="Barry J.D."/>
            <person name="Hertz-Fowler C."/>
            <person name="Berriman M."/>
        </authorList>
    </citation>
    <scope>NUCLEOTIDE SEQUENCE</scope>
    <source>
        <strain evidence="2">IL3000</strain>
    </source>
</reference>
<gene>
    <name evidence="2" type="ORF">TCIL3000_10_2420</name>
</gene>
<organism evidence="2">
    <name type="scientific">Trypanosoma congolense (strain IL3000)</name>
    <dbReference type="NCBI Taxonomy" id="1068625"/>
    <lineage>
        <taxon>Eukaryota</taxon>
        <taxon>Discoba</taxon>
        <taxon>Euglenozoa</taxon>
        <taxon>Kinetoplastea</taxon>
        <taxon>Metakinetoplastina</taxon>
        <taxon>Trypanosomatida</taxon>
        <taxon>Trypanosomatidae</taxon>
        <taxon>Trypanosoma</taxon>
        <taxon>Nannomonas</taxon>
    </lineage>
</organism>
<sequence length="337" mass="38550">MAEGNAQPASDKQSPSRNHLSLLAEIEGDVQMRAAQLGLLSSEYRANISRVLYHYEPRVANLQAIVYASEHRRRAIERELVWLERIITLQERRSTQSLLPMRDVVTIEKEILLPIESRLKEWYQKVQNVTSTELSILRNYECPPRQAVSTMKMLMLVRGEDDLSWENVQVVLSENYFFTFFVSRMQKVLQNPLSSGVEDELEKYCIAAEHSPEALAVVSVPLGVIGGLLHAINDYYGAKKLMKLPTQPLTIDERRKRVAVLRDELLNLREDANVATEEISKLKSSIAARFSTVRNEYDDTMCPLHEDLEKKTEDFLRALSRDFSGDDIAGVELEERA</sequence>
<dbReference type="Gene3D" id="1.20.920.20">
    <property type="match status" value="1"/>
</dbReference>
<feature type="coiled-coil region" evidence="1">
    <location>
        <begin position="251"/>
        <end position="285"/>
    </location>
</feature>
<dbReference type="AlphaFoldDB" id="G0UVR6"/>
<dbReference type="EMBL" id="HE575323">
    <property type="protein sequence ID" value="CCC93482.1"/>
    <property type="molecule type" value="Genomic_DNA"/>
</dbReference>
<keyword evidence="1" id="KW-0175">Coiled coil</keyword>
<proteinExistence type="predicted"/>
<dbReference type="VEuPathDB" id="TriTrypDB:TcIL3000_10_2420"/>
<evidence type="ECO:0000256" key="1">
    <source>
        <dbReference type="SAM" id="Coils"/>
    </source>
</evidence>
<name>G0UVR6_TRYCI</name>
<evidence type="ECO:0000313" key="2">
    <source>
        <dbReference type="EMBL" id="CCC93482.1"/>
    </source>
</evidence>
<accession>G0UVR6</accession>
<protein>
    <submittedName>
        <fullName evidence="2">Uncharacterized protein</fullName>
    </submittedName>
</protein>